<evidence type="ECO:0000313" key="2">
    <source>
        <dbReference type="Proteomes" id="UP000828390"/>
    </source>
</evidence>
<reference evidence="1" key="2">
    <citation type="submission" date="2020-11" db="EMBL/GenBank/DDBJ databases">
        <authorList>
            <person name="McCartney M.A."/>
            <person name="Auch B."/>
            <person name="Kono T."/>
            <person name="Mallez S."/>
            <person name="Becker A."/>
            <person name="Gohl D.M."/>
            <person name="Silverstein K.A.T."/>
            <person name="Koren S."/>
            <person name="Bechman K.B."/>
            <person name="Herman A."/>
            <person name="Abrahante J.E."/>
            <person name="Garbe J."/>
        </authorList>
    </citation>
    <scope>NUCLEOTIDE SEQUENCE</scope>
    <source>
        <strain evidence="1">Duluth1</strain>
        <tissue evidence="1">Whole animal</tissue>
    </source>
</reference>
<dbReference type="Proteomes" id="UP000828390">
    <property type="component" value="Unassembled WGS sequence"/>
</dbReference>
<protein>
    <submittedName>
        <fullName evidence="1">Uncharacterized protein</fullName>
    </submittedName>
</protein>
<sequence length="55" mass="6361">MAEADNYPDIRLFTVQDVFSAEPLYELKAVQQPWSRASKGKQKERSLDAVFVCRK</sequence>
<accession>A0A9D4N849</accession>
<comment type="caution">
    <text evidence="1">The sequence shown here is derived from an EMBL/GenBank/DDBJ whole genome shotgun (WGS) entry which is preliminary data.</text>
</comment>
<dbReference type="EMBL" id="JAIWYP010000001">
    <property type="protein sequence ID" value="KAH3888984.1"/>
    <property type="molecule type" value="Genomic_DNA"/>
</dbReference>
<reference evidence="1" key="1">
    <citation type="journal article" date="2019" name="bioRxiv">
        <title>The Genome of the Zebra Mussel, Dreissena polymorpha: A Resource for Invasive Species Research.</title>
        <authorList>
            <person name="McCartney M.A."/>
            <person name="Auch B."/>
            <person name="Kono T."/>
            <person name="Mallez S."/>
            <person name="Zhang Y."/>
            <person name="Obille A."/>
            <person name="Becker A."/>
            <person name="Abrahante J.E."/>
            <person name="Garbe J."/>
            <person name="Badalamenti J.P."/>
            <person name="Herman A."/>
            <person name="Mangelson H."/>
            <person name="Liachko I."/>
            <person name="Sullivan S."/>
            <person name="Sone E.D."/>
            <person name="Koren S."/>
            <person name="Silverstein K.A.T."/>
            <person name="Beckman K.B."/>
            <person name="Gohl D.M."/>
        </authorList>
    </citation>
    <scope>NUCLEOTIDE SEQUENCE</scope>
    <source>
        <strain evidence="1">Duluth1</strain>
        <tissue evidence="1">Whole animal</tissue>
    </source>
</reference>
<proteinExistence type="predicted"/>
<keyword evidence="2" id="KW-1185">Reference proteome</keyword>
<name>A0A9D4N849_DREPO</name>
<organism evidence="1 2">
    <name type="scientific">Dreissena polymorpha</name>
    <name type="common">Zebra mussel</name>
    <name type="synonym">Mytilus polymorpha</name>
    <dbReference type="NCBI Taxonomy" id="45954"/>
    <lineage>
        <taxon>Eukaryota</taxon>
        <taxon>Metazoa</taxon>
        <taxon>Spiralia</taxon>
        <taxon>Lophotrochozoa</taxon>
        <taxon>Mollusca</taxon>
        <taxon>Bivalvia</taxon>
        <taxon>Autobranchia</taxon>
        <taxon>Heteroconchia</taxon>
        <taxon>Euheterodonta</taxon>
        <taxon>Imparidentia</taxon>
        <taxon>Neoheterodontei</taxon>
        <taxon>Myida</taxon>
        <taxon>Dreissenoidea</taxon>
        <taxon>Dreissenidae</taxon>
        <taxon>Dreissena</taxon>
    </lineage>
</organism>
<evidence type="ECO:0000313" key="1">
    <source>
        <dbReference type="EMBL" id="KAH3888984.1"/>
    </source>
</evidence>
<dbReference type="AlphaFoldDB" id="A0A9D4N849"/>
<gene>
    <name evidence="1" type="ORF">DPMN_013030</name>
</gene>